<dbReference type="CDD" id="cd02042">
    <property type="entry name" value="ParAB_family"/>
    <property type="match status" value="1"/>
</dbReference>
<dbReference type="PANTHER" id="PTHR13696:SF52">
    <property type="entry name" value="PARA FAMILY PROTEIN CT_582"/>
    <property type="match status" value="1"/>
</dbReference>
<evidence type="ECO:0000259" key="1">
    <source>
        <dbReference type="Pfam" id="PF13614"/>
    </source>
</evidence>
<dbReference type="InterPro" id="IPR050678">
    <property type="entry name" value="DNA_Partitioning_ATPase"/>
</dbReference>
<keyword evidence="3" id="KW-1185">Reference proteome</keyword>
<dbReference type="EMBL" id="JBEPAZ010000153">
    <property type="protein sequence ID" value="MER6434627.1"/>
    <property type="molecule type" value="Genomic_DNA"/>
</dbReference>
<name>A0ABV1UN52_9ACTN</name>
<dbReference type="PANTHER" id="PTHR13696">
    <property type="entry name" value="P-LOOP CONTAINING NUCLEOSIDE TRIPHOSPHATE HYDROLASE"/>
    <property type="match status" value="1"/>
</dbReference>
<evidence type="ECO:0000313" key="2">
    <source>
        <dbReference type="EMBL" id="MER6434627.1"/>
    </source>
</evidence>
<dbReference type="Pfam" id="PF13614">
    <property type="entry name" value="AAA_31"/>
    <property type="match status" value="1"/>
</dbReference>
<proteinExistence type="predicted"/>
<protein>
    <submittedName>
        <fullName evidence="2">AAA family ATPase</fullName>
    </submittedName>
</protein>
<dbReference type="SUPFAM" id="SSF52540">
    <property type="entry name" value="P-loop containing nucleoside triphosphate hydrolases"/>
    <property type="match status" value="1"/>
</dbReference>
<dbReference type="RefSeq" id="WP_352066430.1">
    <property type="nucleotide sequence ID" value="NZ_JBEPAZ010000153.1"/>
</dbReference>
<feature type="domain" description="AAA" evidence="1">
    <location>
        <begin position="18"/>
        <end position="200"/>
    </location>
</feature>
<dbReference type="InterPro" id="IPR027417">
    <property type="entry name" value="P-loop_NTPase"/>
</dbReference>
<organism evidence="2 3">
    <name type="scientific">Streptomyces sp. 900105245</name>
    <dbReference type="NCBI Taxonomy" id="3154379"/>
    <lineage>
        <taxon>Bacteria</taxon>
        <taxon>Bacillati</taxon>
        <taxon>Actinomycetota</taxon>
        <taxon>Actinomycetes</taxon>
        <taxon>Kitasatosporales</taxon>
        <taxon>Streptomycetaceae</taxon>
        <taxon>Streptomyces</taxon>
    </lineage>
</organism>
<accession>A0ABV1UN52</accession>
<sequence length="300" mass="32218">MTSSRNLNATETTSRIARVLALTNQSGGAGKTTSAVNIGACAADLGFTTLIIDADAQCDASAAVGYDAPDDIPNQANLYDVLTGAAKIDDAVVQALAGPYGEDGTKPIPNLFALLGSSALEEAEQLLAPKTGREFWLKTQIERIRDTYDLILIDCPGNLGLIVVNAIVAADDVVACVKPGWKELRALTRMEAKIEEISETFSAMGARANLANILIVDCPTTRNQGAVYDDSQQQAKEAYEELVLPTVRRSPRIPEAYAAQRVLRFYDPVTENPSKLTPEAAMSATDDYYLVTQALGFTRR</sequence>
<reference evidence="2 3" key="1">
    <citation type="submission" date="2024-06" db="EMBL/GenBank/DDBJ databases">
        <title>The Natural Products Discovery Center: Release of the First 8490 Sequenced Strains for Exploring Actinobacteria Biosynthetic Diversity.</title>
        <authorList>
            <person name="Kalkreuter E."/>
            <person name="Kautsar S.A."/>
            <person name="Yang D."/>
            <person name="Bader C.D."/>
            <person name="Teijaro C.N."/>
            <person name="Fluegel L."/>
            <person name="Davis C.M."/>
            <person name="Simpson J.R."/>
            <person name="Lauterbach L."/>
            <person name="Steele A.D."/>
            <person name="Gui C."/>
            <person name="Meng S."/>
            <person name="Li G."/>
            <person name="Viehrig K."/>
            <person name="Ye F."/>
            <person name="Su P."/>
            <person name="Kiefer A.F."/>
            <person name="Nichols A."/>
            <person name="Cepeda A.J."/>
            <person name="Yan W."/>
            <person name="Fan B."/>
            <person name="Jiang Y."/>
            <person name="Adhikari A."/>
            <person name="Zheng C.-J."/>
            <person name="Schuster L."/>
            <person name="Cowan T.M."/>
            <person name="Smanski M.J."/>
            <person name="Chevrette M.G."/>
            <person name="De Carvalho L.P.S."/>
            <person name="Shen B."/>
        </authorList>
    </citation>
    <scope>NUCLEOTIDE SEQUENCE [LARGE SCALE GENOMIC DNA]</scope>
    <source>
        <strain evidence="2 3">NPDC001166</strain>
    </source>
</reference>
<dbReference type="Proteomes" id="UP001470023">
    <property type="component" value="Unassembled WGS sequence"/>
</dbReference>
<comment type="caution">
    <text evidence="2">The sequence shown here is derived from an EMBL/GenBank/DDBJ whole genome shotgun (WGS) entry which is preliminary data.</text>
</comment>
<dbReference type="Gene3D" id="3.40.50.300">
    <property type="entry name" value="P-loop containing nucleotide triphosphate hydrolases"/>
    <property type="match status" value="1"/>
</dbReference>
<gene>
    <name evidence="2" type="ORF">ABT272_44955</name>
</gene>
<dbReference type="InterPro" id="IPR025669">
    <property type="entry name" value="AAA_dom"/>
</dbReference>
<evidence type="ECO:0000313" key="3">
    <source>
        <dbReference type="Proteomes" id="UP001470023"/>
    </source>
</evidence>